<keyword evidence="4" id="KW-1185">Reference proteome</keyword>
<dbReference type="AlphaFoldDB" id="A0A5C3L9T8"/>
<evidence type="ECO:0000256" key="1">
    <source>
        <dbReference type="SAM" id="SignalP"/>
    </source>
</evidence>
<dbReference type="InterPro" id="IPR036005">
    <property type="entry name" value="Creatinase/aminopeptidase-like"/>
</dbReference>
<dbReference type="InterPro" id="IPR000994">
    <property type="entry name" value="Pept_M24"/>
</dbReference>
<evidence type="ECO:0000259" key="2">
    <source>
        <dbReference type="Pfam" id="PF00557"/>
    </source>
</evidence>
<dbReference type="STRING" id="230819.A0A5C3L9T8"/>
<dbReference type="OrthoDB" id="9995434at2759"/>
<evidence type="ECO:0000313" key="4">
    <source>
        <dbReference type="Proteomes" id="UP000307440"/>
    </source>
</evidence>
<dbReference type="EMBL" id="ML210147">
    <property type="protein sequence ID" value="TFK29794.1"/>
    <property type="molecule type" value="Genomic_DNA"/>
</dbReference>
<dbReference type="Gene3D" id="3.90.230.10">
    <property type="entry name" value="Creatinase/methionine aminopeptidase superfamily"/>
    <property type="match status" value="2"/>
</dbReference>
<dbReference type="Gene3D" id="3.40.350.10">
    <property type="entry name" value="Creatinase/prolidase N-terminal domain"/>
    <property type="match status" value="1"/>
</dbReference>
<accession>A0A5C3L9T8</accession>
<protein>
    <submittedName>
        <fullName evidence="3">Peptidase M24</fullName>
    </submittedName>
</protein>
<evidence type="ECO:0000313" key="3">
    <source>
        <dbReference type="EMBL" id="TFK29794.1"/>
    </source>
</evidence>
<dbReference type="Pfam" id="PF00557">
    <property type="entry name" value="Peptidase_M24"/>
    <property type="match status" value="1"/>
</dbReference>
<keyword evidence="1" id="KW-0732">Signal</keyword>
<dbReference type="PANTHER" id="PTHR46112">
    <property type="entry name" value="AMINOPEPTIDASE"/>
    <property type="match status" value="1"/>
</dbReference>
<dbReference type="Proteomes" id="UP000307440">
    <property type="component" value="Unassembled WGS sequence"/>
</dbReference>
<dbReference type="PANTHER" id="PTHR46112:SF2">
    <property type="entry name" value="XAA-PRO AMINOPEPTIDASE P-RELATED"/>
    <property type="match status" value="1"/>
</dbReference>
<dbReference type="SUPFAM" id="SSF53092">
    <property type="entry name" value="Creatinase/prolidase N-terminal domain"/>
    <property type="match status" value="1"/>
</dbReference>
<feature type="signal peptide" evidence="1">
    <location>
        <begin position="1"/>
        <end position="17"/>
    </location>
</feature>
<dbReference type="SUPFAM" id="SSF55920">
    <property type="entry name" value="Creatinase/aminopeptidase"/>
    <property type="match status" value="1"/>
</dbReference>
<dbReference type="InterPro" id="IPR050659">
    <property type="entry name" value="Peptidase_M24B"/>
</dbReference>
<reference evidence="3 4" key="1">
    <citation type="journal article" date="2019" name="Nat. Ecol. Evol.">
        <title>Megaphylogeny resolves global patterns of mushroom evolution.</title>
        <authorList>
            <person name="Varga T."/>
            <person name="Krizsan K."/>
            <person name="Foldi C."/>
            <person name="Dima B."/>
            <person name="Sanchez-Garcia M."/>
            <person name="Sanchez-Ramirez S."/>
            <person name="Szollosi G.J."/>
            <person name="Szarkandi J.G."/>
            <person name="Papp V."/>
            <person name="Albert L."/>
            <person name="Andreopoulos W."/>
            <person name="Angelini C."/>
            <person name="Antonin V."/>
            <person name="Barry K.W."/>
            <person name="Bougher N.L."/>
            <person name="Buchanan P."/>
            <person name="Buyck B."/>
            <person name="Bense V."/>
            <person name="Catcheside P."/>
            <person name="Chovatia M."/>
            <person name="Cooper J."/>
            <person name="Damon W."/>
            <person name="Desjardin D."/>
            <person name="Finy P."/>
            <person name="Geml J."/>
            <person name="Haridas S."/>
            <person name="Hughes K."/>
            <person name="Justo A."/>
            <person name="Karasinski D."/>
            <person name="Kautmanova I."/>
            <person name="Kiss B."/>
            <person name="Kocsube S."/>
            <person name="Kotiranta H."/>
            <person name="LaButti K.M."/>
            <person name="Lechner B.E."/>
            <person name="Liimatainen K."/>
            <person name="Lipzen A."/>
            <person name="Lukacs Z."/>
            <person name="Mihaltcheva S."/>
            <person name="Morgado L.N."/>
            <person name="Niskanen T."/>
            <person name="Noordeloos M.E."/>
            <person name="Ohm R.A."/>
            <person name="Ortiz-Santana B."/>
            <person name="Ovrebo C."/>
            <person name="Racz N."/>
            <person name="Riley R."/>
            <person name="Savchenko A."/>
            <person name="Shiryaev A."/>
            <person name="Soop K."/>
            <person name="Spirin V."/>
            <person name="Szebenyi C."/>
            <person name="Tomsovsky M."/>
            <person name="Tulloss R.E."/>
            <person name="Uehling J."/>
            <person name="Grigoriev I.V."/>
            <person name="Vagvolgyi C."/>
            <person name="Papp T."/>
            <person name="Martin F.M."/>
            <person name="Miettinen O."/>
            <person name="Hibbett D.S."/>
            <person name="Nagy L.G."/>
        </authorList>
    </citation>
    <scope>NUCLEOTIDE SEQUENCE [LARGE SCALE GENOMIC DNA]</scope>
    <source>
        <strain evidence="3 4">CBS 121175</strain>
    </source>
</reference>
<gene>
    <name evidence="3" type="ORF">FA15DRAFT_684123</name>
</gene>
<name>A0A5C3L9T8_COPMA</name>
<feature type="domain" description="Peptidase M24" evidence="2">
    <location>
        <begin position="259"/>
        <end position="366"/>
    </location>
</feature>
<sequence>MPSLFRLAIASVASLFSYDILPHYTQYESPGLAQHCANVPPISQAEFEGRQNSLATTLLQLGASAYITESGVNSQYFANFSLSDWKLSERPLLLIIAPVQNESGALPEVTILTPKFEHLRATGLPVPPFRGTKVRYVDWAEDEDPYQVAIQAIGRQSDSRNETIFVDSGIRKFIVDGLQQAAPGIRIASAPPEITSFRERKSKHELEIMKCANEATVLAIRMVHKNVRFGMRESQVRGMLASALSEVGLKNGGCLTLFGANIPLEHRQLWDIVRDVQEAALQAAKAGNLTRHPDEVARHEFRLRNLDQYFTHRLGHGIGIDGHERPYLRGRSNDVIRTGHTFSNEPGVYIEGKVGIRLEDCFYIDESGLPVYFTAGVGGPPDSPWST</sequence>
<dbReference type="InterPro" id="IPR029149">
    <property type="entry name" value="Creatin/AminoP/Spt16_N"/>
</dbReference>
<organism evidence="3 4">
    <name type="scientific">Coprinopsis marcescibilis</name>
    <name type="common">Agaric fungus</name>
    <name type="synonym">Psathyrella marcescibilis</name>
    <dbReference type="NCBI Taxonomy" id="230819"/>
    <lineage>
        <taxon>Eukaryota</taxon>
        <taxon>Fungi</taxon>
        <taxon>Dikarya</taxon>
        <taxon>Basidiomycota</taxon>
        <taxon>Agaricomycotina</taxon>
        <taxon>Agaricomycetes</taxon>
        <taxon>Agaricomycetidae</taxon>
        <taxon>Agaricales</taxon>
        <taxon>Agaricineae</taxon>
        <taxon>Psathyrellaceae</taxon>
        <taxon>Coprinopsis</taxon>
    </lineage>
</organism>
<proteinExistence type="predicted"/>
<feature type="chain" id="PRO_5023023497" evidence="1">
    <location>
        <begin position="18"/>
        <end position="387"/>
    </location>
</feature>